<evidence type="ECO:0000313" key="13">
    <source>
        <dbReference type="Proteomes" id="UP000270205"/>
    </source>
</evidence>
<sequence>MIDRFLDHLLSEKKYSPNTAKSYERDLLDFQAFYENTLKKKDIVHADKNAVRQFIMALAQKGLAKRSMNRKISSLRSFYLFLQRIGEIVHPPTETIKILKEHPKKQMPFSEEEMQKLTEIEQKDELAHILVETLYQTGMRRAELCHLELQNVDFNAQLIKVEGKGKKQRLIPIGADLEKILSHYLTHLRPVSELPYFFLSKKGKKITEKFVYTKVKSYLSTVSHKEKRSPHILRHSFATHLLNNGAEISKVKTLLGHSSLASTQVYTHANIELLKTVLKRTHPRGEKEGE</sequence>
<proteinExistence type="predicted"/>
<keyword evidence="2" id="KW-0963">Cytoplasm</keyword>
<dbReference type="EMBL" id="UYIV01000001">
    <property type="protein sequence ID" value="VDH03232.1"/>
    <property type="molecule type" value="Genomic_DNA"/>
</dbReference>
<dbReference type="InterPro" id="IPR050090">
    <property type="entry name" value="Tyrosine_recombinase_XerCD"/>
</dbReference>
<name>A0A7Z8YM72_9FLAO</name>
<dbReference type="GO" id="GO:0015074">
    <property type="term" value="P:DNA integration"/>
    <property type="evidence" value="ECO:0007669"/>
    <property type="project" value="UniProtKB-KW"/>
</dbReference>
<dbReference type="PANTHER" id="PTHR30349:SF77">
    <property type="entry name" value="TYROSINE RECOMBINASE XERC"/>
    <property type="match status" value="1"/>
</dbReference>
<evidence type="ECO:0000313" key="12">
    <source>
        <dbReference type="EMBL" id="VDH03232.1"/>
    </source>
</evidence>
<dbReference type="RefSeq" id="WP_125150752.1">
    <property type="nucleotide sequence ID" value="NZ_UYIV01000001.1"/>
</dbReference>
<accession>A0A7Z8YM72</accession>
<reference evidence="12 13" key="1">
    <citation type="submission" date="2018-11" db="EMBL/GenBank/DDBJ databases">
        <authorList>
            <consortium name="Pathogen Informatics"/>
        </authorList>
    </citation>
    <scope>NUCLEOTIDE SEQUENCE [LARGE SCALE GENOMIC DNA]</scope>
    <source>
        <strain evidence="12 13">NCTC12929</strain>
    </source>
</reference>
<dbReference type="GO" id="GO:0005737">
    <property type="term" value="C:cytoplasm"/>
    <property type="evidence" value="ECO:0007669"/>
    <property type="project" value="UniProtKB-SubCell"/>
</dbReference>
<evidence type="ECO:0000256" key="5">
    <source>
        <dbReference type="ARBA" id="ARBA00022908"/>
    </source>
</evidence>
<keyword evidence="4" id="KW-0159">Chromosome partition</keyword>
<dbReference type="InterPro" id="IPR011010">
    <property type="entry name" value="DNA_brk_join_enz"/>
</dbReference>
<dbReference type="GO" id="GO:0007059">
    <property type="term" value="P:chromosome segregation"/>
    <property type="evidence" value="ECO:0007669"/>
    <property type="project" value="UniProtKB-KW"/>
</dbReference>
<dbReference type="PROSITE" id="PS51900">
    <property type="entry name" value="CB"/>
    <property type="match status" value="1"/>
</dbReference>
<dbReference type="SUPFAM" id="SSF56349">
    <property type="entry name" value="DNA breaking-rejoining enzymes"/>
    <property type="match status" value="1"/>
</dbReference>
<dbReference type="Gene3D" id="1.10.443.10">
    <property type="entry name" value="Intergrase catalytic core"/>
    <property type="match status" value="1"/>
</dbReference>
<evidence type="ECO:0000259" key="10">
    <source>
        <dbReference type="PROSITE" id="PS51898"/>
    </source>
</evidence>
<keyword evidence="7" id="KW-0233">DNA recombination</keyword>
<dbReference type="InterPro" id="IPR013762">
    <property type="entry name" value="Integrase-like_cat_sf"/>
</dbReference>
<dbReference type="AlphaFoldDB" id="A0A7Z8YM72"/>
<protein>
    <submittedName>
        <fullName evidence="12">Hydrogenase expression/formation protein</fullName>
    </submittedName>
</protein>
<dbReference type="Gene3D" id="1.10.150.130">
    <property type="match status" value="1"/>
</dbReference>
<dbReference type="Pfam" id="PF02899">
    <property type="entry name" value="Phage_int_SAM_1"/>
    <property type="match status" value="1"/>
</dbReference>
<dbReference type="InterPro" id="IPR002104">
    <property type="entry name" value="Integrase_catalytic"/>
</dbReference>
<dbReference type="PROSITE" id="PS51898">
    <property type="entry name" value="TYR_RECOMBINASE"/>
    <property type="match status" value="1"/>
</dbReference>
<evidence type="ECO:0000259" key="11">
    <source>
        <dbReference type="PROSITE" id="PS51900"/>
    </source>
</evidence>
<keyword evidence="8" id="KW-0131">Cell cycle</keyword>
<dbReference type="Pfam" id="PF00589">
    <property type="entry name" value="Phage_integrase"/>
    <property type="match status" value="1"/>
</dbReference>
<evidence type="ECO:0000256" key="6">
    <source>
        <dbReference type="ARBA" id="ARBA00023125"/>
    </source>
</evidence>
<evidence type="ECO:0000256" key="4">
    <source>
        <dbReference type="ARBA" id="ARBA00022829"/>
    </source>
</evidence>
<feature type="domain" description="Core-binding (CB)" evidence="11">
    <location>
        <begin position="1"/>
        <end position="83"/>
    </location>
</feature>
<evidence type="ECO:0000256" key="1">
    <source>
        <dbReference type="ARBA" id="ARBA00004496"/>
    </source>
</evidence>
<evidence type="ECO:0000256" key="8">
    <source>
        <dbReference type="ARBA" id="ARBA00023306"/>
    </source>
</evidence>
<organism evidence="12 13">
    <name type="scientific">Bergeyella zoohelcum</name>
    <dbReference type="NCBI Taxonomy" id="1015"/>
    <lineage>
        <taxon>Bacteria</taxon>
        <taxon>Pseudomonadati</taxon>
        <taxon>Bacteroidota</taxon>
        <taxon>Flavobacteriia</taxon>
        <taxon>Flavobacteriales</taxon>
        <taxon>Weeksellaceae</taxon>
        <taxon>Bergeyella</taxon>
    </lineage>
</organism>
<dbReference type="InterPro" id="IPR044068">
    <property type="entry name" value="CB"/>
</dbReference>
<gene>
    <name evidence="12" type="primary">hypD</name>
    <name evidence="12" type="ORF">NCTC12929_00611</name>
</gene>
<dbReference type="InterPro" id="IPR010998">
    <property type="entry name" value="Integrase_recombinase_N"/>
</dbReference>
<keyword evidence="3" id="KW-0132">Cell division</keyword>
<dbReference type="InterPro" id="IPR004107">
    <property type="entry name" value="Integrase_SAM-like_N"/>
</dbReference>
<keyword evidence="6 9" id="KW-0238">DNA-binding</keyword>
<dbReference type="Proteomes" id="UP000270205">
    <property type="component" value="Unassembled WGS sequence"/>
</dbReference>
<evidence type="ECO:0000256" key="3">
    <source>
        <dbReference type="ARBA" id="ARBA00022618"/>
    </source>
</evidence>
<keyword evidence="5" id="KW-0229">DNA integration</keyword>
<dbReference type="GO" id="GO:0003677">
    <property type="term" value="F:DNA binding"/>
    <property type="evidence" value="ECO:0007669"/>
    <property type="project" value="UniProtKB-UniRule"/>
</dbReference>
<evidence type="ECO:0000256" key="7">
    <source>
        <dbReference type="ARBA" id="ARBA00023172"/>
    </source>
</evidence>
<dbReference type="GO" id="GO:0006310">
    <property type="term" value="P:DNA recombination"/>
    <property type="evidence" value="ECO:0007669"/>
    <property type="project" value="UniProtKB-KW"/>
</dbReference>
<dbReference type="GO" id="GO:0051301">
    <property type="term" value="P:cell division"/>
    <property type="evidence" value="ECO:0007669"/>
    <property type="project" value="UniProtKB-KW"/>
</dbReference>
<evidence type="ECO:0000256" key="9">
    <source>
        <dbReference type="PROSITE-ProRule" id="PRU01248"/>
    </source>
</evidence>
<feature type="domain" description="Tyr recombinase" evidence="10">
    <location>
        <begin position="104"/>
        <end position="279"/>
    </location>
</feature>
<comment type="subcellular location">
    <subcellularLocation>
        <location evidence="1">Cytoplasm</location>
    </subcellularLocation>
</comment>
<evidence type="ECO:0000256" key="2">
    <source>
        <dbReference type="ARBA" id="ARBA00022490"/>
    </source>
</evidence>
<comment type="caution">
    <text evidence="12">The sequence shown here is derived from an EMBL/GenBank/DDBJ whole genome shotgun (WGS) entry which is preliminary data.</text>
</comment>
<dbReference type="PANTHER" id="PTHR30349">
    <property type="entry name" value="PHAGE INTEGRASE-RELATED"/>
    <property type="match status" value="1"/>
</dbReference>